<dbReference type="PANTHER" id="PTHR30595">
    <property type="entry name" value="GLPR-RELATED TRANSCRIPTIONAL REPRESSOR"/>
    <property type="match status" value="1"/>
</dbReference>
<feature type="domain" description="Schlafen AlbA-2" evidence="1">
    <location>
        <begin position="14"/>
        <end position="145"/>
    </location>
</feature>
<dbReference type="RefSeq" id="WP_130105612.1">
    <property type="nucleotide sequence ID" value="NZ_CP025781.1"/>
</dbReference>
<reference evidence="2 3" key="1">
    <citation type="submission" date="2018-01" db="EMBL/GenBank/DDBJ databases">
        <title>Genome sequence of Iodobacter sp. strain PCH194 isolated from Indian Trans-Himalaya.</title>
        <authorList>
            <person name="Kumar V."/>
            <person name="Thakur V."/>
            <person name="Kumar S."/>
            <person name="Singh D."/>
        </authorList>
    </citation>
    <scope>NUCLEOTIDE SEQUENCE [LARGE SCALE GENOMIC DNA]</scope>
    <source>
        <strain evidence="2 3">PCH194</strain>
    </source>
</reference>
<organism evidence="2 3">
    <name type="scientific">Iodobacter fluviatilis</name>
    <dbReference type="NCBI Taxonomy" id="537"/>
    <lineage>
        <taxon>Bacteria</taxon>
        <taxon>Pseudomonadati</taxon>
        <taxon>Pseudomonadota</taxon>
        <taxon>Betaproteobacteria</taxon>
        <taxon>Neisseriales</taxon>
        <taxon>Chitinibacteraceae</taxon>
        <taxon>Iodobacter</taxon>
    </lineage>
</organism>
<evidence type="ECO:0000259" key="1">
    <source>
        <dbReference type="Pfam" id="PF04326"/>
    </source>
</evidence>
<keyword evidence="2" id="KW-0547">Nucleotide-binding</keyword>
<dbReference type="EMBL" id="CP025781">
    <property type="protein sequence ID" value="QBC43003.1"/>
    <property type="molecule type" value="Genomic_DNA"/>
</dbReference>
<dbReference type="PANTHER" id="PTHR30595:SF6">
    <property type="entry name" value="SCHLAFEN ALBA-2 DOMAIN-CONTAINING PROTEIN"/>
    <property type="match status" value="1"/>
</dbReference>
<keyword evidence="2" id="KW-0067">ATP-binding</keyword>
<keyword evidence="3" id="KW-1185">Reference proteome</keyword>
<proteinExistence type="predicted"/>
<sequence length="394" mass="44572">MLSELLTTLRYKSEGTDIDFKSSQYRFSGGTEDDKSEMLKDILAIANAWRDGSGYILLGFKEKRPHPAEVVGISTTIDDAQIQQFVNSKVKPKLTFCYEEHLYEGKTVGIITIPKQKRPFYTSHTYGKVKSNVVYVRRGSSTDEAEPPEATEMSLADSGRGNMRVDMSVLTPGHEVLPDSFERFYMTLTEEFPDYVSQRPSSYLHGISSSYDIYQQDNKAYWRELARYTRINDQLILLQFLLVNRSEVQLSSAKLEVFIEPLDGQGIELIAKDDLPEKPSAAFNIMNSIRPLSEVLIGKNAQFIVNDNDLSCGYVRFGSLLPGEEGKSSLLAIIPQGPGRLRIRFRILGGELAEPIEREQLIEAVGNTETLDFKGFQSFYRERLIKERLIQGTS</sequence>
<dbReference type="Pfam" id="PF04326">
    <property type="entry name" value="SLFN_AlbA_2"/>
    <property type="match status" value="1"/>
</dbReference>
<dbReference type="Gene3D" id="3.30.950.30">
    <property type="entry name" value="Schlafen, AAA domain"/>
    <property type="match status" value="1"/>
</dbReference>
<gene>
    <name evidence="2" type="ORF">C1H71_05205</name>
</gene>
<dbReference type="GO" id="GO:0005524">
    <property type="term" value="F:ATP binding"/>
    <property type="evidence" value="ECO:0007669"/>
    <property type="project" value="UniProtKB-KW"/>
</dbReference>
<protein>
    <submittedName>
        <fullName evidence="2">ATP-binding protein</fullName>
    </submittedName>
</protein>
<evidence type="ECO:0000313" key="2">
    <source>
        <dbReference type="EMBL" id="QBC43003.1"/>
    </source>
</evidence>
<dbReference type="InterPro" id="IPR038461">
    <property type="entry name" value="Schlafen_AlbA_2_dom_sf"/>
</dbReference>
<dbReference type="KEGG" id="ifl:C1H71_05205"/>
<dbReference type="InterPro" id="IPR007421">
    <property type="entry name" value="Schlafen_AlbA_2_dom"/>
</dbReference>
<accession>A0A7G3G7J2</accession>
<name>A0A7G3G7J2_9NEIS</name>
<dbReference type="AlphaFoldDB" id="A0A7G3G7J2"/>
<evidence type="ECO:0000313" key="3">
    <source>
        <dbReference type="Proteomes" id="UP000515917"/>
    </source>
</evidence>
<dbReference type="Proteomes" id="UP000515917">
    <property type="component" value="Chromosome"/>
</dbReference>